<reference evidence="1" key="1">
    <citation type="submission" date="2015-06" db="UniProtKB">
        <authorList>
            <consortium name="EnsemblPlants"/>
        </authorList>
    </citation>
    <scope>IDENTIFICATION</scope>
</reference>
<evidence type="ECO:0008006" key="2">
    <source>
        <dbReference type="Google" id="ProtNLM"/>
    </source>
</evidence>
<name>R7WD22_AEGTA</name>
<dbReference type="AlphaFoldDB" id="R7WD22"/>
<accession>R7WD22</accession>
<evidence type="ECO:0000313" key="1">
    <source>
        <dbReference type="EnsemblPlants" id="EMT19928"/>
    </source>
</evidence>
<dbReference type="EnsemblPlants" id="EMT19928">
    <property type="protein sequence ID" value="EMT19928"/>
    <property type="gene ID" value="F775_04396"/>
</dbReference>
<sequence length="128" mass="14199">MTEFVVKPLVSILTNKASSFLKDQYKVMDGMEKHQQILERDLTTVLHIIEDAEKKLAGAKWVSGSKHSRSPGCSTIGELQGLNLGGELELSGLQYVTQADVKARSLGNEEKLTHLSLKWCNDNSEELN</sequence>
<proteinExistence type="predicted"/>
<organism evidence="1">
    <name type="scientific">Aegilops tauschii</name>
    <name type="common">Tausch's goatgrass</name>
    <name type="synonym">Aegilops squarrosa</name>
    <dbReference type="NCBI Taxonomy" id="37682"/>
    <lineage>
        <taxon>Eukaryota</taxon>
        <taxon>Viridiplantae</taxon>
        <taxon>Streptophyta</taxon>
        <taxon>Embryophyta</taxon>
        <taxon>Tracheophyta</taxon>
        <taxon>Spermatophyta</taxon>
        <taxon>Magnoliopsida</taxon>
        <taxon>Liliopsida</taxon>
        <taxon>Poales</taxon>
        <taxon>Poaceae</taxon>
        <taxon>BOP clade</taxon>
        <taxon>Pooideae</taxon>
        <taxon>Triticodae</taxon>
        <taxon>Triticeae</taxon>
        <taxon>Triticinae</taxon>
        <taxon>Aegilops</taxon>
    </lineage>
</organism>
<protein>
    <recommendedName>
        <fullName evidence="2">Rx N-terminal domain-containing protein</fullName>
    </recommendedName>
</protein>